<dbReference type="InParanoid" id="A0A6P8V5J4"/>
<proteinExistence type="predicted"/>
<keyword evidence="1" id="KW-1133">Transmembrane helix</keyword>
<feature type="transmembrane region" description="Helical" evidence="1">
    <location>
        <begin position="64"/>
        <end position="85"/>
    </location>
</feature>
<dbReference type="Proteomes" id="UP000515161">
    <property type="component" value="Unplaced"/>
</dbReference>
<keyword evidence="2" id="KW-1185">Reference proteome</keyword>
<reference evidence="3" key="1">
    <citation type="submission" date="2025-08" db="UniProtKB">
        <authorList>
            <consortium name="RefSeq"/>
        </authorList>
    </citation>
    <scope>IDENTIFICATION</scope>
</reference>
<dbReference type="RefSeq" id="XP_034072492.1">
    <property type="nucleotide sequence ID" value="XM_034216601.1"/>
</dbReference>
<keyword evidence="1" id="KW-0812">Transmembrane</keyword>
<sequence>MAKTQENTATQQSASASPLVTAWCVRALRRLGLSQYKMHGHHVSLISETLDLNEAQRKFFQEDWSAVTSGFHAAALLLLIHLLFITSPHHIQIFSIITSVSTPGGSLYAHGCISPFKVGTHQADAKELTQTAVSPQIYHFRIGV</sequence>
<dbReference type="GeneID" id="117546389"/>
<accession>A0A6P8V5J4</accession>
<dbReference type="AlphaFoldDB" id="A0A6P8V5J4"/>
<protein>
    <submittedName>
        <fullName evidence="3">Uncharacterized protein LOC117546389 isoform X2</fullName>
    </submittedName>
</protein>
<organism evidence="2 3">
    <name type="scientific">Gymnodraco acuticeps</name>
    <name type="common">Antarctic dragonfish</name>
    <dbReference type="NCBI Taxonomy" id="8218"/>
    <lineage>
        <taxon>Eukaryota</taxon>
        <taxon>Metazoa</taxon>
        <taxon>Chordata</taxon>
        <taxon>Craniata</taxon>
        <taxon>Vertebrata</taxon>
        <taxon>Euteleostomi</taxon>
        <taxon>Actinopterygii</taxon>
        <taxon>Neopterygii</taxon>
        <taxon>Teleostei</taxon>
        <taxon>Neoteleostei</taxon>
        <taxon>Acanthomorphata</taxon>
        <taxon>Eupercaria</taxon>
        <taxon>Perciformes</taxon>
        <taxon>Notothenioidei</taxon>
        <taxon>Bathydraconidae</taxon>
        <taxon>Gymnodraco</taxon>
    </lineage>
</organism>
<evidence type="ECO:0000313" key="3">
    <source>
        <dbReference type="RefSeq" id="XP_034072492.1"/>
    </source>
</evidence>
<gene>
    <name evidence="3" type="primary">LOC117546389</name>
</gene>
<keyword evidence="1" id="KW-0472">Membrane</keyword>
<name>A0A6P8V5J4_GYMAC</name>
<evidence type="ECO:0000256" key="1">
    <source>
        <dbReference type="SAM" id="Phobius"/>
    </source>
</evidence>
<evidence type="ECO:0000313" key="2">
    <source>
        <dbReference type="Proteomes" id="UP000515161"/>
    </source>
</evidence>